<gene>
    <name evidence="7" type="ORF">IQ26_07575</name>
</gene>
<keyword evidence="4 6" id="KW-1133">Transmembrane helix</keyword>
<dbReference type="EMBL" id="VLKT01000111">
    <property type="protein sequence ID" value="TWI17224.1"/>
    <property type="molecule type" value="Genomic_DNA"/>
</dbReference>
<dbReference type="RefSeq" id="WP_145723458.1">
    <property type="nucleotide sequence ID" value="NZ_BSPF01000057.1"/>
</dbReference>
<sequence length="355" mass="38835">MRSIEHNAFLLMIVAISLAFAWILWPFYGAVLWGTIIAVLFAPLYRRLLRLLRGRRNFAAFVTVFVIIAIVILPMTIIGASLTQEAIGFYEKVQSGEVDFARFFRQVHDVLPGWATGLLDRFGLASLGALQEKLSAGLLAGSQYIATQALNIGQSTFDFIVNLFVMLYLLFFLLRDEAALSKRIRDAIPLRAEQKQDFLSKFTIVIRATVKGDMLVALLQGTLGGLIFWFLGIGAPLLWGVVMAFFSLLPAIGAGLIWVPVAIYLLASGAVWQGVVLIAFGSLVIGLVDNFLRPILVGKDTKMPDYVVLVSTLGGIATFGLNGFVVGPVIAAMFIAAWDIFTASRKRVEGDGSLR</sequence>
<protein>
    <submittedName>
        <fullName evidence="7">Putative PurR-regulated permease PerM</fullName>
    </submittedName>
</protein>
<organism evidence="7 8">
    <name type="scientific">Mesorhizobium tianshanense</name>
    <dbReference type="NCBI Taxonomy" id="39844"/>
    <lineage>
        <taxon>Bacteria</taxon>
        <taxon>Pseudomonadati</taxon>
        <taxon>Pseudomonadota</taxon>
        <taxon>Alphaproteobacteria</taxon>
        <taxon>Hyphomicrobiales</taxon>
        <taxon>Phyllobacteriaceae</taxon>
        <taxon>Mesorhizobium</taxon>
    </lineage>
</organism>
<evidence type="ECO:0000256" key="6">
    <source>
        <dbReference type="SAM" id="Phobius"/>
    </source>
</evidence>
<keyword evidence="8" id="KW-1185">Reference proteome</keyword>
<dbReference type="GO" id="GO:0016020">
    <property type="term" value="C:membrane"/>
    <property type="evidence" value="ECO:0007669"/>
    <property type="project" value="UniProtKB-SubCell"/>
</dbReference>
<comment type="subcellular location">
    <subcellularLocation>
        <location evidence="1">Membrane</location>
        <topology evidence="1">Multi-pass membrane protein</topology>
    </subcellularLocation>
</comment>
<dbReference type="Pfam" id="PF01594">
    <property type="entry name" value="AI-2E_transport"/>
    <property type="match status" value="1"/>
</dbReference>
<reference evidence="7 8" key="1">
    <citation type="journal article" date="2015" name="Stand. Genomic Sci.">
        <title>Genomic Encyclopedia of Bacterial and Archaeal Type Strains, Phase III: the genomes of soil and plant-associated and newly described type strains.</title>
        <authorList>
            <person name="Whitman W.B."/>
            <person name="Woyke T."/>
            <person name="Klenk H.P."/>
            <person name="Zhou Y."/>
            <person name="Lilburn T.G."/>
            <person name="Beck B.J."/>
            <person name="De Vos P."/>
            <person name="Vandamme P."/>
            <person name="Eisen J.A."/>
            <person name="Garrity G."/>
            <person name="Hugenholtz P."/>
            <person name="Kyrpides N.C."/>
        </authorList>
    </citation>
    <scope>NUCLEOTIDE SEQUENCE [LARGE SCALE GENOMIC DNA]</scope>
    <source>
        <strain evidence="7 8">CGMCC 1.2546</strain>
    </source>
</reference>
<evidence type="ECO:0000256" key="3">
    <source>
        <dbReference type="ARBA" id="ARBA00022692"/>
    </source>
</evidence>
<accession>A0A562MBF1</accession>
<feature type="transmembrane region" description="Helical" evidence="6">
    <location>
        <begin position="308"/>
        <end position="338"/>
    </location>
</feature>
<feature type="transmembrane region" description="Helical" evidence="6">
    <location>
        <begin position="159"/>
        <end position="175"/>
    </location>
</feature>
<feature type="transmembrane region" description="Helical" evidence="6">
    <location>
        <begin position="58"/>
        <end position="82"/>
    </location>
</feature>
<feature type="transmembrane region" description="Helical" evidence="6">
    <location>
        <begin position="214"/>
        <end position="231"/>
    </location>
</feature>
<name>A0A562MBF1_9HYPH</name>
<comment type="similarity">
    <text evidence="2">Belongs to the autoinducer-2 exporter (AI-2E) (TC 2.A.86) family.</text>
</comment>
<dbReference type="Proteomes" id="UP000317122">
    <property type="component" value="Unassembled WGS sequence"/>
</dbReference>
<feature type="transmembrane region" description="Helical" evidence="6">
    <location>
        <begin position="7"/>
        <end position="24"/>
    </location>
</feature>
<feature type="transmembrane region" description="Helical" evidence="6">
    <location>
        <begin position="265"/>
        <end position="288"/>
    </location>
</feature>
<dbReference type="AlphaFoldDB" id="A0A562MBF1"/>
<feature type="transmembrane region" description="Helical" evidence="6">
    <location>
        <begin position="30"/>
        <end position="46"/>
    </location>
</feature>
<evidence type="ECO:0000256" key="4">
    <source>
        <dbReference type="ARBA" id="ARBA00022989"/>
    </source>
</evidence>
<dbReference type="InterPro" id="IPR002549">
    <property type="entry name" value="AI-2E-like"/>
</dbReference>
<evidence type="ECO:0000313" key="7">
    <source>
        <dbReference type="EMBL" id="TWI17224.1"/>
    </source>
</evidence>
<evidence type="ECO:0000313" key="8">
    <source>
        <dbReference type="Proteomes" id="UP000317122"/>
    </source>
</evidence>
<evidence type="ECO:0000256" key="1">
    <source>
        <dbReference type="ARBA" id="ARBA00004141"/>
    </source>
</evidence>
<keyword evidence="5 6" id="KW-0472">Membrane</keyword>
<keyword evidence="3 6" id="KW-0812">Transmembrane</keyword>
<dbReference type="PANTHER" id="PTHR21716">
    <property type="entry name" value="TRANSMEMBRANE PROTEIN"/>
    <property type="match status" value="1"/>
</dbReference>
<evidence type="ECO:0000256" key="2">
    <source>
        <dbReference type="ARBA" id="ARBA00009773"/>
    </source>
</evidence>
<dbReference type="OrthoDB" id="106838at2"/>
<proteinExistence type="inferred from homology"/>
<dbReference type="PANTHER" id="PTHR21716:SF4">
    <property type="entry name" value="TRANSMEMBRANE PROTEIN 245"/>
    <property type="match status" value="1"/>
</dbReference>
<comment type="caution">
    <text evidence="7">The sequence shown here is derived from an EMBL/GenBank/DDBJ whole genome shotgun (WGS) entry which is preliminary data.</text>
</comment>
<evidence type="ECO:0000256" key="5">
    <source>
        <dbReference type="ARBA" id="ARBA00023136"/>
    </source>
</evidence>
<feature type="transmembrane region" description="Helical" evidence="6">
    <location>
        <begin position="237"/>
        <end position="258"/>
    </location>
</feature>